<gene>
    <name evidence="2" type="ORF">BU23DRAFT_75513</name>
</gene>
<evidence type="ECO:0000313" key="3">
    <source>
        <dbReference type="Proteomes" id="UP000800036"/>
    </source>
</evidence>
<protein>
    <submittedName>
        <fullName evidence="2">Uncharacterized protein</fullName>
    </submittedName>
</protein>
<keyword evidence="3" id="KW-1185">Reference proteome</keyword>
<evidence type="ECO:0000313" key="2">
    <source>
        <dbReference type="EMBL" id="KAF1975496.1"/>
    </source>
</evidence>
<feature type="compositionally biased region" description="Polar residues" evidence="1">
    <location>
        <begin position="45"/>
        <end position="63"/>
    </location>
</feature>
<dbReference type="Proteomes" id="UP000800036">
    <property type="component" value="Unassembled WGS sequence"/>
</dbReference>
<name>A0A6A5VKH3_9PLEO</name>
<proteinExistence type="predicted"/>
<sequence>MSSSSSLPRHHPHATAAITPNPITLSTPLHRLRQDSTYCHDGSTLGWTNSPTSSPTPLNRAQNPNTTISFVPPFSHPLSFFLYTVPPIPLSPRTRTIMNTHPRKHKQGYNLKH</sequence>
<organism evidence="2 3">
    <name type="scientific">Bimuria novae-zelandiae CBS 107.79</name>
    <dbReference type="NCBI Taxonomy" id="1447943"/>
    <lineage>
        <taxon>Eukaryota</taxon>
        <taxon>Fungi</taxon>
        <taxon>Dikarya</taxon>
        <taxon>Ascomycota</taxon>
        <taxon>Pezizomycotina</taxon>
        <taxon>Dothideomycetes</taxon>
        <taxon>Pleosporomycetidae</taxon>
        <taxon>Pleosporales</taxon>
        <taxon>Massarineae</taxon>
        <taxon>Didymosphaeriaceae</taxon>
        <taxon>Bimuria</taxon>
    </lineage>
</organism>
<reference evidence="2" key="1">
    <citation type="journal article" date="2020" name="Stud. Mycol.">
        <title>101 Dothideomycetes genomes: a test case for predicting lifestyles and emergence of pathogens.</title>
        <authorList>
            <person name="Haridas S."/>
            <person name="Albert R."/>
            <person name="Binder M."/>
            <person name="Bloem J."/>
            <person name="Labutti K."/>
            <person name="Salamov A."/>
            <person name="Andreopoulos B."/>
            <person name="Baker S."/>
            <person name="Barry K."/>
            <person name="Bills G."/>
            <person name="Bluhm B."/>
            <person name="Cannon C."/>
            <person name="Castanera R."/>
            <person name="Culley D."/>
            <person name="Daum C."/>
            <person name="Ezra D."/>
            <person name="Gonzalez J."/>
            <person name="Henrissat B."/>
            <person name="Kuo A."/>
            <person name="Liang C."/>
            <person name="Lipzen A."/>
            <person name="Lutzoni F."/>
            <person name="Magnuson J."/>
            <person name="Mondo S."/>
            <person name="Nolan M."/>
            <person name="Ohm R."/>
            <person name="Pangilinan J."/>
            <person name="Park H.-J."/>
            <person name="Ramirez L."/>
            <person name="Alfaro M."/>
            <person name="Sun H."/>
            <person name="Tritt A."/>
            <person name="Yoshinaga Y."/>
            <person name="Zwiers L.-H."/>
            <person name="Turgeon B."/>
            <person name="Goodwin S."/>
            <person name="Spatafora J."/>
            <person name="Crous P."/>
            <person name="Grigoriev I."/>
        </authorList>
    </citation>
    <scope>NUCLEOTIDE SEQUENCE</scope>
    <source>
        <strain evidence="2">CBS 107.79</strain>
    </source>
</reference>
<accession>A0A6A5VKH3</accession>
<dbReference type="EMBL" id="ML976670">
    <property type="protein sequence ID" value="KAF1975496.1"/>
    <property type="molecule type" value="Genomic_DNA"/>
</dbReference>
<dbReference type="AlphaFoldDB" id="A0A6A5VKH3"/>
<evidence type="ECO:0000256" key="1">
    <source>
        <dbReference type="SAM" id="MobiDB-lite"/>
    </source>
</evidence>
<feature type="region of interest" description="Disordered" evidence="1">
    <location>
        <begin position="43"/>
        <end position="63"/>
    </location>
</feature>
<feature type="region of interest" description="Disordered" evidence="1">
    <location>
        <begin position="1"/>
        <end position="25"/>
    </location>
</feature>